<evidence type="ECO:0000313" key="2">
    <source>
        <dbReference type="EMBL" id="KXZ46038.1"/>
    </source>
</evidence>
<feature type="region of interest" description="Disordered" evidence="1">
    <location>
        <begin position="656"/>
        <end position="679"/>
    </location>
</feature>
<feature type="region of interest" description="Disordered" evidence="1">
    <location>
        <begin position="134"/>
        <end position="158"/>
    </location>
</feature>
<dbReference type="AlphaFoldDB" id="A0A150G892"/>
<gene>
    <name evidence="2" type="ORF">GPECTOR_47g313</name>
</gene>
<sequence>MFGLAPIRTRAEPEEQAQPGACSSFASSRTRALLDEARKQQKHVEGSKKLSSDVKEKELAALSLLVSTLAELHGSINEHDNPGPGVAKRKVLIKVEKARRQVLATVREGARGTTESKKLFEEVERFIELRPDESLSPRQWSRPTPQPEPQRARGHIPVRKLRPTDSLCASIMGLAEFAEGRDINGQESPYSAVAADAAPAGESATAAAAASAAAGGGLRTSSDEQKAPAGAPLPPQQKLQTVAKEQQGPGSGQVEATAVRRALGNLNINGGERGGALVAGEKGSAVAVVSTQQQPGRQARDVGSSDGEDDTRPPLLLDVAQSSAATTMCNMDSCVTGPQRGPTGRTANGARRRSDERYQDGADDDDDDDEEDGDEVNSAEGGGRRYGDSPDHRVSLLGRMAGGAAAATTAATSAADAAAAAAAAAGSSTQPPLDISGLRAKYAKLTSGGNANMAVAALPPAAPAPRGEYAAAVTGPDFGQPAAGGSGRPSDGAQSTTDAAGTVGPVTPGAGAGHGPSPSVRALAEALRSQESILGNRSYFGVDPRCGSGSGHVPQYPSGPEPFTDETVPASAAAEELDAIDPRVGAAARHPATAAGLHHAAPPQPQPQQGYRPTKQPYGPPEPAGPASVAASSAAPGTSHPAYHAAAAAAAAGAQYHRHAQYQPHGPNPQQHHALAAATAAAAAHPFTCHQHPTLPLGSGPSSLRDYPLVPRQGHAHGRAGPGSDVGMGAAQAAMGPRYGASQPASGHQSLDSGRFPASATMTNWDSASIADTEPAPGSQPTRRGRRRRGGNGLFGLVRNVVGFVGVSVISGAAMVLGAAAVNTGLDEQNAANEARRGPRRGQRPLGRGGDELIPQRALQQLRSPDLLALGRG</sequence>
<evidence type="ECO:0000256" key="1">
    <source>
        <dbReference type="SAM" id="MobiDB-lite"/>
    </source>
</evidence>
<accession>A0A150G892</accession>
<feature type="region of interest" description="Disordered" evidence="1">
    <location>
        <begin position="282"/>
        <end position="393"/>
    </location>
</feature>
<feature type="region of interest" description="Disordered" evidence="1">
    <location>
        <begin position="692"/>
        <end position="792"/>
    </location>
</feature>
<evidence type="ECO:0000313" key="3">
    <source>
        <dbReference type="Proteomes" id="UP000075714"/>
    </source>
</evidence>
<feature type="compositionally biased region" description="Polar residues" evidence="1">
    <location>
        <begin position="743"/>
        <end position="752"/>
    </location>
</feature>
<name>A0A150G892_GONPE</name>
<keyword evidence="3" id="KW-1185">Reference proteome</keyword>
<feature type="compositionally biased region" description="Low complexity" evidence="1">
    <location>
        <begin position="625"/>
        <end position="639"/>
    </location>
</feature>
<feature type="compositionally biased region" description="Acidic residues" evidence="1">
    <location>
        <begin position="361"/>
        <end position="377"/>
    </location>
</feature>
<organism evidence="2 3">
    <name type="scientific">Gonium pectorale</name>
    <name type="common">Green alga</name>
    <dbReference type="NCBI Taxonomy" id="33097"/>
    <lineage>
        <taxon>Eukaryota</taxon>
        <taxon>Viridiplantae</taxon>
        <taxon>Chlorophyta</taxon>
        <taxon>core chlorophytes</taxon>
        <taxon>Chlorophyceae</taxon>
        <taxon>CS clade</taxon>
        <taxon>Chlamydomonadales</taxon>
        <taxon>Volvocaceae</taxon>
        <taxon>Gonium</taxon>
    </lineage>
</organism>
<comment type="caution">
    <text evidence="2">The sequence shown here is derived from an EMBL/GenBank/DDBJ whole genome shotgun (WGS) entry which is preliminary data.</text>
</comment>
<feature type="region of interest" description="Disordered" evidence="1">
    <location>
        <begin position="587"/>
        <end position="639"/>
    </location>
</feature>
<dbReference type="OrthoDB" id="551006at2759"/>
<dbReference type="EMBL" id="LSYV01000048">
    <property type="protein sequence ID" value="KXZ46038.1"/>
    <property type="molecule type" value="Genomic_DNA"/>
</dbReference>
<protein>
    <submittedName>
        <fullName evidence="2">Uncharacterized protein</fullName>
    </submittedName>
</protein>
<reference evidence="3" key="1">
    <citation type="journal article" date="2016" name="Nat. Commun.">
        <title>The Gonium pectorale genome demonstrates co-option of cell cycle regulation during the evolution of multicellularity.</title>
        <authorList>
            <person name="Hanschen E.R."/>
            <person name="Marriage T.N."/>
            <person name="Ferris P.J."/>
            <person name="Hamaji T."/>
            <person name="Toyoda A."/>
            <person name="Fujiyama A."/>
            <person name="Neme R."/>
            <person name="Noguchi H."/>
            <person name="Minakuchi Y."/>
            <person name="Suzuki M."/>
            <person name="Kawai-Toyooka H."/>
            <person name="Smith D.R."/>
            <person name="Sparks H."/>
            <person name="Anderson J."/>
            <person name="Bakaric R."/>
            <person name="Luria V."/>
            <person name="Karger A."/>
            <person name="Kirschner M.W."/>
            <person name="Durand P.M."/>
            <person name="Michod R.E."/>
            <person name="Nozaki H."/>
            <person name="Olson B.J."/>
        </authorList>
    </citation>
    <scope>NUCLEOTIDE SEQUENCE [LARGE SCALE GENOMIC DNA]</scope>
    <source>
        <strain evidence="3">NIES-2863</strain>
    </source>
</reference>
<feature type="compositionally biased region" description="Low complexity" evidence="1">
    <location>
        <begin position="462"/>
        <end position="472"/>
    </location>
</feature>
<feature type="compositionally biased region" description="Basic and acidic residues" evidence="1">
    <location>
        <begin position="382"/>
        <end position="393"/>
    </location>
</feature>
<dbReference type="Proteomes" id="UP000075714">
    <property type="component" value="Unassembled WGS sequence"/>
</dbReference>
<feature type="region of interest" description="Disordered" evidence="1">
    <location>
        <begin position="462"/>
        <end position="519"/>
    </location>
</feature>
<feature type="region of interest" description="Disordered" evidence="1">
    <location>
        <begin position="216"/>
        <end position="258"/>
    </location>
</feature>
<feature type="region of interest" description="Disordered" evidence="1">
    <location>
        <begin position="1"/>
        <end position="25"/>
    </location>
</feature>
<feature type="compositionally biased region" description="Polar residues" evidence="1">
    <location>
        <begin position="320"/>
        <end position="330"/>
    </location>
</feature>
<feature type="region of interest" description="Disordered" evidence="1">
    <location>
        <begin position="415"/>
        <end position="434"/>
    </location>
</feature>
<feature type="compositionally biased region" description="Low complexity" evidence="1">
    <location>
        <begin position="415"/>
        <end position="428"/>
    </location>
</feature>
<proteinExistence type="predicted"/>
<feature type="region of interest" description="Disordered" evidence="1">
    <location>
        <begin position="830"/>
        <end position="873"/>
    </location>
</feature>